<evidence type="ECO:0000256" key="7">
    <source>
        <dbReference type="ARBA" id="ARBA00023242"/>
    </source>
</evidence>
<organism evidence="9">
    <name type="scientific">Spodoptera frugiperda</name>
    <name type="common">Fall armyworm</name>
    <dbReference type="NCBI Taxonomy" id="7108"/>
    <lineage>
        <taxon>Eukaryota</taxon>
        <taxon>Metazoa</taxon>
        <taxon>Ecdysozoa</taxon>
        <taxon>Arthropoda</taxon>
        <taxon>Hexapoda</taxon>
        <taxon>Insecta</taxon>
        <taxon>Pterygota</taxon>
        <taxon>Neoptera</taxon>
        <taxon>Endopterygota</taxon>
        <taxon>Lepidoptera</taxon>
        <taxon>Glossata</taxon>
        <taxon>Ditrysia</taxon>
        <taxon>Noctuoidea</taxon>
        <taxon>Noctuidae</taxon>
        <taxon>Amphipyrinae</taxon>
        <taxon>Spodoptera</taxon>
    </lineage>
</organism>
<name>A0A2H1WIC6_SPOFR</name>
<dbReference type="EMBL" id="ODYU01008769">
    <property type="protein sequence ID" value="SOQ52652.1"/>
    <property type="molecule type" value="Genomic_DNA"/>
</dbReference>
<reference evidence="9" key="1">
    <citation type="submission" date="2016-07" db="EMBL/GenBank/DDBJ databases">
        <authorList>
            <person name="Bretaudeau A."/>
        </authorList>
    </citation>
    <scope>NUCLEOTIDE SEQUENCE</scope>
    <source>
        <strain evidence="9">Rice</strain>
        <tissue evidence="9">Whole body</tissue>
    </source>
</reference>
<evidence type="ECO:0000259" key="8">
    <source>
        <dbReference type="Pfam" id="PF13359"/>
    </source>
</evidence>
<evidence type="ECO:0000313" key="9">
    <source>
        <dbReference type="EMBL" id="SOQ52652.1"/>
    </source>
</evidence>
<protein>
    <submittedName>
        <fullName evidence="9">SFRICE_015109</fullName>
    </submittedName>
</protein>
<comment type="subcellular location">
    <subcellularLocation>
        <location evidence="2">Nucleus</location>
    </subcellularLocation>
</comment>
<dbReference type="GO" id="GO:0046872">
    <property type="term" value="F:metal ion binding"/>
    <property type="evidence" value="ECO:0007669"/>
    <property type="project" value="UniProtKB-KW"/>
</dbReference>
<feature type="domain" description="DDE Tnp4" evidence="8">
    <location>
        <begin position="133"/>
        <end position="184"/>
    </location>
</feature>
<keyword evidence="4" id="KW-0540">Nuclease</keyword>
<comment type="similarity">
    <text evidence="3">Belongs to the HARBI1 family.</text>
</comment>
<proteinExistence type="inferred from homology"/>
<comment type="cofactor">
    <cofactor evidence="1">
        <name>a divalent metal cation</name>
        <dbReference type="ChEBI" id="CHEBI:60240"/>
    </cofactor>
</comment>
<dbReference type="GO" id="GO:0016787">
    <property type="term" value="F:hydrolase activity"/>
    <property type="evidence" value="ECO:0007669"/>
    <property type="project" value="UniProtKB-KW"/>
</dbReference>
<sequence length="233" mass="26317">MVLLPLRYYATGSSQELDGDVMNICQQSVSRIIAQSKQIKDFVKFPSNENEISTAKKYEIAHFSGVIGCIDCTHIKIRSPRGLSSEVYKNRKGFFSINVQVVARSAIKQRFDYGMVSSVLLTPFLPPNSNPLENYNRSHIKTGNTVERCFGVWKRIFTCLQVGMGMKVETFVAVIICACATLHNIALSVDDIMPMTCEDIHIQNDNIAFGENTNSNGFMVRQSLVDRFFQYYI</sequence>
<evidence type="ECO:0000256" key="1">
    <source>
        <dbReference type="ARBA" id="ARBA00001968"/>
    </source>
</evidence>
<dbReference type="Pfam" id="PF13359">
    <property type="entry name" value="DDE_Tnp_4"/>
    <property type="match status" value="1"/>
</dbReference>
<dbReference type="PANTHER" id="PTHR22930">
    <property type="match status" value="1"/>
</dbReference>
<dbReference type="InterPro" id="IPR045249">
    <property type="entry name" value="HARBI1-like"/>
</dbReference>
<dbReference type="PANTHER" id="PTHR22930:SF289">
    <property type="entry name" value="DDE TNP4 DOMAIN-CONTAINING PROTEIN-RELATED"/>
    <property type="match status" value="1"/>
</dbReference>
<keyword evidence="7" id="KW-0539">Nucleus</keyword>
<accession>A0A2H1WIC6</accession>
<dbReference type="GO" id="GO:0004518">
    <property type="term" value="F:nuclease activity"/>
    <property type="evidence" value="ECO:0007669"/>
    <property type="project" value="UniProtKB-KW"/>
</dbReference>
<dbReference type="AlphaFoldDB" id="A0A2H1WIC6"/>
<evidence type="ECO:0000256" key="4">
    <source>
        <dbReference type="ARBA" id="ARBA00022722"/>
    </source>
</evidence>
<evidence type="ECO:0000256" key="2">
    <source>
        <dbReference type="ARBA" id="ARBA00004123"/>
    </source>
</evidence>
<evidence type="ECO:0000256" key="5">
    <source>
        <dbReference type="ARBA" id="ARBA00022723"/>
    </source>
</evidence>
<dbReference type="GO" id="GO:0005634">
    <property type="term" value="C:nucleus"/>
    <property type="evidence" value="ECO:0007669"/>
    <property type="project" value="UniProtKB-SubCell"/>
</dbReference>
<keyword evidence="6" id="KW-0378">Hydrolase</keyword>
<dbReference type="InterPro" id="IPR027806">
    <property type="entry name" value="HARBI1_dom"/>
</dbReference>
<gene>
    <name evidence="9" type="ORF">SFRICE_015109</name>
</gene>
<evidence type="ECO:0000256" key="3">
    <source>
        <dbReference type="ARBA" id="ARBA00006958"/>
    </source>
</evidence>
<evidence type="ECO:0000256" key="6">
    <source>
        <dbReference type="ARBA" id="ARBA00022801"/>
    </source>
</evidence>
<keyword evidence="5" id="KW-0479">Metal-binding</keyword>